<gene>
    <name evidence="1" type="ORF">BDN72DRAFT_1035</name>
</gene>
<dbReference type="EMBL" id="ML208259">
    <property type="protein sequence ID" value="TFK76629.1"/>
    <property type="molecule type" value="Genomic_DNA"/>
</dbReference>
<name>A0ACD3BF16_9AGAR</name>
<accession>A0ACD3BF16</accession>
<reference evidence="1 2" key="1">
    <citation type="journal article" date="2019" name="Nat. Ecol. Evol.">
        <title>Megaphylogeny resolves global patterns of mushroom evolution.</title>
        <authorList>
            <person name="Varga T."/>
            <person name="Krizsan K."/>
            <person name="Foldi C."/>
            <person name="Dima B."/>
            <person name="Sanchez-Garcia M."/>
            <person name="Sanchez-Ramirez S."/>
            <person name="Szollosi G.J."/>
            <person name="Szarkandi J.G."/>
            <person name="Papp V."/>
            <person name="Albert L."/>
            <person name="Andreopoulos W."/>
            <person name="Angelini C."/>
            <person name="Antonin V."/>
            <person name="Barry K.W."/>
            <person name="Bougher N.L."/>
            <person name="Buchanan P."/>
            <person name="Buyck B."/>
            <person name="Bense V."/>
            <person name="Catcheside P."/>
            <person name="Chovatia M."/>
            <person name="Cooper J."/>
            <person name="Damon W."/>
            <person name="Desjardin D."/>
            <person name="Finy P."/>
            <person name="Geml J."/>
            <person name="Haridas S."/>
            <person name="Hughes K."/>
            <person name="Justo A."/>
            <person name="Karasinski D."/>
            <person name="Kautmanova I."/>
            <person name="Kiss B."/>
            <person name="Kocsube S."/>
            <person name="Kotiranta H."/>
            <person name="LaButti K.M."/>
            <person name="Lechner B.E."/>
            <person name="Liimatainen K."/>
            <person name="Lipzen A."/>
            <person name="Lukacs Z."/>
            <person name="Mihaltcheva S."/>
            <person name="Morgado L.N."/>
            <person name="Niskanen T."/>
            <person name="Noordeloos M.E."/>
            <person name="Ohm R.A."/>
            <person name="Ortiz-Santana B."/>
            <person name="Ovrebo C."/>
            <person name="Racz N."/>
            <person name="Riley R."/>
            <person name="Savchenko A."/>
            <person name="Shiryaev A."/>
            <person name="Soop K."/>
            <person name="Spirin V."/>
            <person name="Szebenyi C."/>
            <person name="Tomsovsky M."/>
            <person name="Tulloss R.E."/>
            <person name="Uehling J."/>
            <person name="Grigoriev I.V."/>
            <person name="Vagvolgyi C."/>
            <person name="Papp T."/>
            <person name="Martin F.M."/>
            <person name="Miettinen O."/>
            <person name="Hibbett D.S."/>
            <person name="Nagy L.G."/>
        </authorList>
    </citation>
    <scope>NUCLEOTIDE SEQUENCE [LARGE SCALE GENOMIC DNA]</scope>
    <source>
        <strain evidence="1 2">NL-1719</strain>
    </source>
</reference>
<organism evidence="1 2">
    <name type="scientific">Pluteus cervinus</name>
    <dbReference type="NCBI Taxonomy" id="181527"/>
    <lineage>
        <taxon>Eukaryota</taxon>
        <taxon>Fungi</taxon>
        <taxon>Dikarya</taxon>
        <taxon>Basidiomycota</taxon>
        <taxon>Agaricomycotina</taxon>
        <taxon>Agaricomycetes</taxon>
        <taxon>Agaricomycetidae</taxon>
        <taxon>Agaricales</taxon>
        <taxon>Pluteineae</taxon>
        <taxon>Pluteaceae</taxon>
        <taxon>Pluteus</taxon>
    </lineage>
</organism>
<protein>
    <submittedName>
        <fullName evidence="1">Uncharacterized protein</fullName>
    </submittedName>
</protein>
<evidence type="ECO:0000313" key="2">
    <source>
        <dbReference type="Proteomes" id="UP000308600"/>
    </source>
</evidence>
<dbReference type="Proteomes" id="UP000308600">
    <property type="component" value="Unassembled WGS sequence"/>
</dbReference>
<keyword evidence="2" id="KW-1185">Reference proteome</keyword>
<evidence type="ECO:0000313" key="1">
    <source>
        <dbReference type="EMBL" id="TFK76629.1"/>
    </source>
</evidence>
<sequence>MTERHTATAENCLTSSPSSTTAPMLSSPTARPASTDLGFFSPSKSSKPVASTSSKVVVTTRISRKPVQPPKRTPPQTKPSTPVQSTSSSPLSSPLSSPPRKRKSPPASTPSESSAALPREVKRLRTASAKQKPRKRASAASSKASSRASSRQRTLASSPEPLYRIDRSRSASLFPLSDPEPPIPVRRWITEEDGTPGPHHFSSEMVVTRLVKSYKAYFRNPHDPLDDSFEPKNRPVVDLEYPNSNSSERVATCATCPFSLWTILAICNNLPLHPFQCLLSLQLLNLPFQIPFARSQGQRPLQPYYGPGKDSVYHCRILPYTRAASPLWRAP</sequence>
<proteinExistence type="predicted"/>